<reference evidence="1 2" key="2">
    <citation type="journal article" date="2022" name="Mol. Ecol. Resour.">
        <title>The genomes of chicory, endive, great burdock and yacon provide insights into Asteraceae paleo-polyploidization history and plant inulin production.</title>
        <authorList>
            <person name="Fan W."/>
            <person name="Wang S."/>
            <person name="Wang H."/>
            <person name="Wang A."/>
            <person name="Jiang F."/>
            <person name="Liu H."/>
            <person name="Zhao H."/>
            <person name="Xu D."/>
            <person name="Zhang Y."/>
        </authorList>
    </citation>
    <scope>NUCLEOTIDE SEQUENCE [LARGE SCALE GENOMIC DNA]</scope>
    <source>
        <strain evidence="2">cv. Punajuju</strain>
        <tissue evidence="1">Leaves</tissue>
    </source>
</reference>
<accession>A0ACB9BR47</accession>
<organism evidence="1 2">
    <name type="scientific">Cichorium intybus</name>
    <name type="common">Chicory</name>
    <dbReference type="NCBI Taxonomy" id="13427"/>
    <lineage>
        <taxon>Eukaryota</taxon>
        <taxon>Viridiplantae</taxon>
        <taxon>Streptophyta</taxon>
        <taxon>Embryophyta</taxon>
        <taxon>Tracheophyta</taxon>
        <taxon>Spermatophyta</taxon>
        <taxon>Magnoliopsida</taxon>
        <taxon>eudicotyledons</taxon>
        <taxon>Gunneridae</taxon>
        <taxon>Pentapetalae</taxon>
        <taxon>asterids</taxon>
        <taxon>campanulids</taxon>
        <taxon>Asterales</taxon>
        <taxon>Asteraceae</taxon>
        <taxon>Cichorioideae</taxon>
        <taxon>Cichorieae</taxon>
        <taxon>Cichoriinae</taxon>
        <taxon>Cichorium</taxon>
    </lineage>
</organism>
<comment type="caution">
    <text evidence="1">The sequence shown here is derived from an EMBL/GenBank/DDBJ whole genome shotgun (WGS) entry which is preliminary data.</text>
</comment>
<name>A0ACB9BR47_CICIN</name>
<proteinExistence type="predicted"/>
<sequence>MKGILFCLYSSLCIYYNEGTVTLPQNISVPAVIAFGDSLMDQGNNNHIKTILKANFPPYGMDFINGNPTGRFSNGKTLADFFAKGFGVKEYLPAYLDPLIHDKDLVTGVSFASGGAGYDPLTSKLSNVMPLSVQLKMFKQYIGKLKRNIGEKDATDIITNSVFLVSAGTNDFLVNYFTFPIRRLQYDVPAYSNKLVKLAKSFIQEIHKLGARRIAVISTSAIGCIPIERTLAGGARRICVDKYNKASQLFNSMLKLQLQILERTLPKSRIAFSDFYDPLMSIIDNPQEYGLEVTHRGCCGTGELEMSYLCNKRMTRTCHNDSNFFFWDSLHPTENGCDIFVNLVLPDMIKNLF</sequence>
<evidence type="ECO:0000313" key="2">
    <source>
        <dbReference type="Proteomes" id="UP001055811"/>
    </source>
</evidence>
<dbReference type="Proteomes" id="UP001055811">
    <property type="component" value="Linkage Group LG06"/>
</dbReference>
<evidence type="ECO:0000313" key="1">
    <source>
        <dbReference type="EMBL" id="KAI3724496.1"/>
    </source>
</evidence>
<protein>
    <submittedName>
        <fullName evidence="1">Uncharacterized protein</fullName>
    </submittedName>
</protein>
<gene>
    <name evidence="1" type="ORF">L2E82_36276</name>
</gene>
<keyword evidence="2" id="KW-1185">Reference proteome</keyword>
<dbReference type="EMBL" id="CM042014">
    <property type="protein sequence ID" value="KAI3724496.1"/>
    <property type="molecule type" value="Genomic_DNA"/>
</dbReference>
<reference evidence="2" key="1">
    <citation type="journal article" date="2022" name="Mol. Ecol. Resour.">
        <title>The genomes of chicory, endive, great burdock and yacon provide insights into Asteraceae palaeo-polyploidization history and plant inulin production.</title>
        <authorList>
            <person name="Fan W."/>
            <person name="Wang S."/>
            <person name="Wang H."/>
            <person name="Wang A."/>
            <person name="Jiang F."/>
            <person name="Liu H."/>
            <person name="Zhao H."/>
            <person name="Xu D."/>
            <person name="Zhang Y."/>
        </authorList>
    </citation>
    <scope>NUCLEOTIDE SEQUENCE [LARGE SCALE GENOMIC DNA]</scope>
    <source>
        <strain evidence="2">cv. Punajuju</strain>
    </source>
</reference>